<gene>
    <name evidence="3" type="primary">wcaF</name>
    <name evidence="3" type="ORF">IQ266_06710</name>
</gene>
<dbReference type="InterPro" id="IPR011004">
    <property type="entry name" value="Trimer_LpxA-like_sf"/>
</dbReference>
<comment type="similarity">
    <text evidence="1">Belongs to the transferase hexapeptide repeat family.</text>
</comment>
<dbReference type="InterPro" id="IPR051159">
    <property type="entry name" value="Hexapeptide_acetyltransf"/>
</dbReference>
<dbReference type="PANTHER" id="PTHR23416">
    <property type="entry name" value="SIALIC ACID SYNTHASE-RELATED"/>
    <property type="match status" value="1"/>
</dbReference>
<keyword evidence="2" id="KW-0808">Transferase</keyword>
<dbReference type="RefSeq" id="WP_264324271.1">
    <property type="nucleotide sequence ID" value="NZ_JADEXQ010000016.1"/>
</dbReference>
<evidence type="ECO:0000313" key="3">
    <source>
        <dbReference type="EMBL" id="MBE9029453.1"/>
    </source>
</evidence>
<dbReference type="InterPro" id="IPR001451">
    <property type="entry name" value="Hexapep"/>
</dbReference>
<proteinExistence type="inferred from homology"/>
<dbReference type="NCBIfam" id="NF007797">
    <property type="entry name" value="PRK10502.1"/>
    <property type="match status" value="1"/>
</dbReference>
<dbReference type="Pfam" id="PF00132">
    <property type="entry name" value="Hexapep"/>
    <property type="match status" value="1"/>
</dbReference>
<dbReference type="NCBIfam" id="NF038307">
    <property type="entry name" value="EPS_acetyl_HpsU"/>
    <property type="match status" value="1"/>
</dbReference>
<dbReference type="PANTHER" id="PTHR23416:SF23">
    <property type="entry name" value="ACETYLTRANSFERASE C18B11.09C-RELATED"/>
    <property type="match status" value="1"/>
</dbReference>
<protein>
    <submittedName>
        <fullName evidence="3">Colanic acid biosynthesis acetyltransferase WcaF</fullName>
    </submittedName>
</protein>
<dbReference type="GO" id="GO:0031470">
    <property type="term" value="C:carboxysome"/>
    <property type="evidence" value="ECO:0007669"/>
    <property type="project" value="UniProtKB-ARBA"/>
</dbReference>
<name>A0A928VKK9_9CYAN</name>
<evidence type="ECO:0000256" key="2">
    <source>
        <dbReference type="ARBA" id="ARBA00022679"/>
    </source>
</evidence>
<dbReference type="Proteomes" id="UP000625316">
    <property type="component" value="Unassembled WGS sequence"/>
</dbReference>
<evidence type="ECO:0000256" key="1">
    <source>
        <dbReference type="ARBA" id="ARBA00007274"/>
    </source>
</evidence>
<dbReference type="AlphaFoldDB" id="A0A928VKK9"/>
<dbReference type="CDD" id="cd05825">
    <property type="entry name" value="LbH_wcaF_like"/>
    <property type="match status" value="1"/>
</dbReference>
<dbReference type="EMBL" id="JADEXQ010000016">
    <property type="protein sequence ID" value="MBE9029453.1"/>
    <property type="molecule type" value="Genomic_DNA"/>
</dbReference>
<accession>A0A928VKK9</accession>
<dbReference type="GO" id="GO:0043886">
    <property type="term" value="F:structural constituent of carboxysome shell"/>
    <property type="evidence" value="ECO:0007669"/>
    <property type="project" value="UniProtKB-ARBA"/>
</dbReference>
<dbReference type="Gene3D" id="2.160.10.10">
    <property type="entry name" value="Hexapeptide repeat proteins"/>
    <property type="match status" value="1"/>
</dbReference>
<sequence>MLTYPDLAQQPLNALPQAELSIDDRPWIDLRTYDQSHFDRGRPGWLILLWWLVQAVTFPLTPHFASGLRCWILRQFGAEIGEGVLIRPTARFTYPWKIRIDAWSWIGDDVVLYSLDHIHIGEHCVVSQKSYICTGSHDVQDPSFGLTTAPVTIGNGAWIATDCFIAPGVTIGTNSIIGARSTVLRDLPAGQVCWGSPCKAKYERTMLQPKLTPPATHQTNEPNR</sequence>
<reference evidence="3" key="1">
    <citation type="submission" date="2020-10" db="EMBL/GenBank/DDBJ databases">
        <authorList>
            <person name="Castelo-Branco R."/>
            <person name="Eusebio N."/>
            <person name="Adriana R."/>
            <person name="Vieira A."/>
            <person name="Brugerolle De Fraissinette N."/>
            <person name="Rezende De Castro R."/>
            <person name="Schneider M.P."/>
            <person name="Vasconcelos V."/>
            <person name="Leao P.N."/>
        </authorList>
    </citation>
    <scope>NUCLEOTIDE SEQUENCE</scope>
    <source>
        <strain evidence="3">LEGE 11480</strain>
    </source>
</reference>
<dbReference type="SUPFAM" id="SSF51161">
    <property type="entry name" value="Trimeric LpxA-like enzymes"/>
    <property type="match status" value="1"/>
</dbReference>
<dbReference type="GO" id="GO:0005829">
    <property type="term" value="C:cytosol"/>
    <property type="evidence" value="ECO:0007669"/>
    <property type="project" value="TreeGrafter"/>
</dbReference>
<evidence type="ECO:0000313" key="4">
    <source>
        <dbReference type="Proteomes" id="UP000625316"/>
    </source>
</evidence>
<comment type="caution">
    <text evidence="3">The sequence shown here is derived from an EMBL/GenBank/DDBJ whole genome shotgun (WGS) entry which is preliminary data.</text>
</comment>
<dbReference type="GO" id="GO:0008374">
    <property type="term" value="F:O-acyltransferase activity"/>
    <property type="evidence" value="ECO:0007669"/>
    <property type="project" value="TreeGrafter"/>
</dbReference>
<keyword evidence="4" id="KW-1185">Reference proteome</keyword>
<organism evidence="3 4">
    <name type="scientific">Romeriopsis navalis LEGE 11480</name>
    <dbReference type="NCBI Taxonomy" id="2777977"/>
    <lineage>
        <taxon>Bacteria</taxon>
        <taxon>Bacillati</taxon>
        <taxon>Cyanobacteriota</taxon>
        <taxon>Cyanophyceae</taxon>
        <taxon>Leptolyngbyales</taxon>
        <taxon>Leptolyngbyaceae</taxon>
        <taxon>Romeriopsis</taxon>
        <taxon>Romeriopsis navalis</taxon>
    </lineage>
</organism>